<protein>
    <recommendedName>
        <fullName evidence="3">DUF473 domain-containing protein</fullName>
    </recommendedName>
</protein>
<evidence type="ECO:0008006" key="3">
    <source>
        <dbReference type="Google" id="ProtNLM"/>
    </source>
</evidence>
<evidence type="ECO:0000313" key="1">
    <source>
        <dbReference type="EMBL" id="CAB3289667.1"/>
    </source>
</evidence>
<dbReference type="Pfam" id="PF04322">
    <property type="entry name" value="DUF473"/>
    <property type="match status" value="1"/>
</dbReference>
<proteinExistence type="predicted"/>
<dbReference type="AlphaFoldDB" id="A0A8D6PT76"/>
<dbReference type="RefSeq" id="WP_214399676.1">
    <property type="nucleotide sequence ID" value="NZ_LR792632.1"/>
</dbReference>
<dbReference type="EMBL" id="LR792632">
    <property type="protein sequence ID" value="CAB3289667.1"/>
    <property type="molecule type" value="Genomic_DNA"/>
</dbReference>
<name>A0A8D6PT76_9EURY</name>
<dbReference type="Proteomes" id="UP000679213">
    <property type="component" value="Chromosome I"/>
</dbReference>
<organism evidence="1 2">
    <name type="scientific">Methanocaldococcus lauensis</name>
    <dbReference type="NCBI Taxonomy" id="2546128"/>
    <lineage>
        <taxon>Archaea</taxon>
        <taxon>Methanobacteriati</taxon>
        <taxon>Methanobacteriota</taxon>
        <taxon>Methanomada group</taxon>
        <taxon>Methanococci</taxon>
        <taxon>Methanococcales</taxon>
        <taxon>Methanocaldococcaceae</taxon>
        <taxon>Methanocaldococcus</taxon>
    </lineage>
</organism>
<dbReference type="KEGG" id="mesg:MLAUSG7_1360"/>
<keyword evidence="2" id="KW-1185">Reference proteome</keyword>
<dbReference type="GeneID" id="65884145"/>
<dbReference type="InterPro" id="IPR007417">
    <property type="entry name" value="DUF473"/>
</dbReference>
<sequence>MRVYGIFGIKESAINELIENHIKTFTIINAYNLETLKNLKEGDFIFITSTLKQDLRNGSEGVLCKVLEVSIIPQIITGFEEKEVIAGRLKVEMLGFAKCSITNSEYIEIRFRTF</sequence>
<reference evidence="1 2" key="1">
    <citation type="submission" date="2020-04" db="EMBL/GenBank/DDBJ databases">
        <authorList>
            <consortium name="Genoscope - CEA"/>
            <person name="William W."/>
        </authorList>
    </citation>
    <scope>NUCLEOTIDE SEQUENCE [LARGE SCALE GENOMIC DNA]</scope>
    <source>
        <strain evidence="1 2">SG7</strain>
    </source>
</reference>
<evidence type="ECO:0000313" key="2">
    <source>
        <dbReference type="Proteomes" id="UP000679213"/>
    </source>
</evidence>
<gene>
    <name evidence="1" type="ORF">MLAUSG7_1360</name>
</gene>
<accession>A0A8D6PT76</accession>